<evidence type="ECO:0000313" key="3">
    <source>
        <dbReference type="EMBL" id="EFO13316.1"/>
    </source>
</evidence>
<dbReference type="OrthoDB" id="5836708at2759"/>
<evidence type="ECO:0000256" key="2">
    <source>
        <dbReference type="SAM" id="SignalP"/>
    </source>
</evidence>
<gene>
    <name evidence="3" type="ORF">LOAG_15213</name>
</gene>
<feature type="transmembrane region" description="Helical" evidence="1">
    <location>
        <begin position="110"/>
        <end position="131"/>
    </location>
</feature>
<dbReference type="RefSeq" id="XP_003150753.1">
    <property type="nucleotide sequence ID" value="XM_003150705.1"/>
</dbReference>
<keyword evidence="1" id="KW-0472">Membrane</keyword>
<dbReference type="InParanoid" id="A0A1S0TGD4"/>
<keyword evidence="1" id="KW-1133">Transmembrane helix</keyword>
<keyword evidence="2" id="KW-0732">Signal</keyword>
<dbReference type="KEGG" id="loa:LOAG_15213"/>
<keyword evidence="1" id="KW-0812">Transmembrane</keyword>
<accession>A0A1S0TGD4</accession>
<proteinExistence type="predicted"/>
<feature type="signal peptide" evidence="2">
    <location>
        <begin position="1"/>
        <end position="19"/>
    </location>
</feature>
<sequence>MMLMMMMMIMMMMMNKSLNNDTVKECLVCYDGADCLQTDSCNECNGIGCIRMKSYNTEHIHTIALTCLPYATRIYQLEPAGCRISLSGDSEHCICYDSDYCNRATSSSLFSFKLVSFVIPIIVTVATSFSLSHLF</sequence>
<dbReference type="AlphaFoldDB" id="A0A1S0TGD4"/>
<protein>
    <submittedName>
        <fullName evidence="3">Uncharacterized protein</fullName>
    </submittedName>
</protein>
<feature type="chain" id="PRO_5010240097" evidence="2">
    <location>
        <begin position="20"/>
        <end position="135"/>
    </location>
</feature>
<evidence type="ECO:0000256" key="1">
    <source>
        <dbReference type="SAM" id="Phobius"/>
    </source>
</evidence>
<dbReference type="EMBL" id="JH712402">
    <property type="protein sequence ID" value="EFO13316.1"/>
    <property type="molecule type" value="Genomic_DNA"/>
</dbReference>
<reference evidence="3" key="1">
    <citation type="submission" date="2012-04" db="EMBL/GenBank/DDBJ databases">
        <title>The Genome Sequence of Loa loa.</title>
        <authorList>
            <consortium name="The Broad Institute Genome Sequencing Platform"/>
            <consortium name="Broad Institute Genome Sequencing Center for Infectious Disease"/>
            <person name="Nutman T.B."/>
            <person name="Fink D.L."/>
            <person name="Russ C."/>
            <person name="Young S."/>
            <person name="Zeng Q."/>
            <person name="Gargeya S."/>
            <person name="Alvarado L."/>
            <person name="Berlin A."/>
            <person name="Chapman S.B."/>
            <person name="Chen Z."/>
            <person name="Freedman E."/>
            <person name="Gellesch M."/>
            <person name="Goldberg J."/>
            <person name="Griggs A."/>
            <person name="Gujja S."/>
            <person name="Heilman E.R."/>
            <person name="Heiman D."/>
            <person name="Howarth C."/>
            <person name="Mehta T."/>
            <person name="Neiman D."/>
            <person name="Pearson M."/>
            <person name="Roberts A."/>
            <person name="Saif S."/>
            <person name="Shea T."/>
            <person name="Shenoy N."/>
            <person name="Sisk P."/>
            <person name="Stolte C."/>
            <person name="Sykes S."/>
            <person name="White J."/>
            <person name="Yandava C."/>
            <person name="Haas B."/>
            <person name="Henn M.R."/>
            <person name="Nusbaum C."/>
            <person name="Birren B."/>
        </authorList>
    </citation>
    <scope>NUCLEOTIDE SEQUENCE [LARGE SCALE GENOMIC DNA]</scope>
</reference>
<dbReference type="GeneID" id="9952702"/>
<organism evidence="3">
    <name type="scientific">Loa loa</name>
    <name type="common">Eye worm</name>
    <name type="synonym">Filaria loa</name>
    <dbReference type="NCBI Taxonomy" id="7209"/>
    <lineage>
        <taxon>Eukaryota</taxon>
        <taxon>Metazoa</taxon>
        <taxon>Ecdysozoa</taxon>
        <taxon>Nematoda</taxon>
        <taxon>Chromadorea</taxon>
        <taxon>Rhabditida</taxon>
        <taxon>Spirurina</taxon>
        <taxon>Spiruromorpha</taxon>
        <taxon>Filarioidea</taxon>
        <taxon>Onchocercidae</taxon>
        <taxon>Loa</taxon>
    </lineage>
</organism>
<dbReference type="OMA" id="SEHCICY"/>
<dbReference type="CTD" id="9952702"/>
<name>A0A1S0TGD4_LOALO</name>